<evidence type="ECO:0008006" key="3">
    <source>
        <dbReference type="Google" id="ProtNLM"/>
    </source>
</evidence>
<gene>
    <name evidence="2" type="ORF">KCMC57_49460</name>
</gene>
<reference evidence="2" key="1">
    <citation type="submission" date="2024-07" db="EMBL/GenBank/DDBJ databases">
        <title>Complete genome sequences of cellulolytic bacteria, Kitasatospora sp. CMC57 and Streptomyces sp. CMC78, isolated from Japanese agricultural soil.</title>
        <authorList>
            <person name="Hashimoto T."/>
            <person name="Ito M."/>
            <person name="Iwamoto M."/>
            <person name="Fukahori D."/>
            <person name="Shoda T."/>
            <person name="Sakoda M."/>
            <person name="Morohoshi T."/>
            <person name="Mitsuboshi M."/>
            <person name="Nishizawa T."/>
        </authorList>
    </citation>
    <scope>NUCLEOTIDE SEQUENCE</scope>
    <source>
        <strain evidence="2">CMC57</strain>
    </source>
</reference>
<feature type="region of interest" description="Disordered" evidence="1">
    <location>
        <begin position="31"/>
        <end position="53"/>
    </location>
</feature>
<dbReference type="AlphaFoldDB" id="A0AB33K4G1"/>
<accession>A0AB33K4G1</accession>
<evidence type="ECO:0000313" key="2">
    <source>
        <dbReference type="EMBL" id="BFP48578.1"/>
    </source>
</evidence>
<name>A0AB33K4G1_9ACTN</name>
<evidence type="ECO:0000256" key="1">
    <source>
        <dbReference type="SAM" id="MobiDB-lite"/>
    </source>
</evidence>
<sequence length="180" mass="19023">MARRRMVATAVVLLLVAAGAVVLLWPEPERRAAPSPPPPTASPTPSPSPSPSKVLPYLFFPPGTCLDYQPLSRTTAPAEARPCEQAHDGEVVADIVLPEGLTGETAVQQAMTAACEPHLVEWESRQGGGGPYFGRYLGPRLVHYQAGLRDATCIMAVTDQPGGRRLTGHLKGLGPAGRAE</sequence>
<organism evidence="2">
    <name type="scientific">Kitasatospora sp. CMC57</name>
    <dbReference type="NCBI Taxonomy" id="3231513"/>
    <lineage>
        <taxon>Bacteria</taxon>
        <taxon>Bacillati</taxon>
        <taxon>Actinomycetota</taxon>
        <taxon>Actinomycetes</taxon>
        <taxon>Kitasatosporales</taxon>
        <taxon>Streptomycetaceae</taxon>
        <taxon>Kitasatospora</taxon>
    </lineage>
</organism>
<dbReference type="RefSeq" id="WP_407990780.1">
    <property type="nucleotide sequence ID" value="NZ_AP035881.2"/>
</dbReference>
<feature type="compositionally biased region" description="Pro residues" evidence="1">
    <location>
        <begin position="34"/>
        <end position="50"/>
    </location>
</feature>
<protein>
    <recommendedName>
        <fullName evidence="3">Septum formation-related domain-containing protein</fullName>
    </recommendedName>
</protein>
<dbReference type="EMBL" id="AP035881">
    <property type="protein sequence ID" value="BFP48578.1"/>
    <property type="molecule type" value="Genomic_DNA"/>
</dbReference>
<proteinExistence type="predicted"/>